<organism evidence="9 10">
    <name type="scientific">Cohnella cellulosilytica</name>
    <dbReference type="NCBI Taxonomy" id="986710"/>
    <lineage>
        <taxon>Bacteria</taxon>
        <taxon>Bacillati</taxon>
        <taxon>Bacillota</taxon>
        <taxon>Bacilli</taxon>
        <taxon>Bacillales</taxon>
        <taxon>Paenibacillaceae</taxon>
        <taxon>Cohnella</taxon>
    </lineage>
</organism>
<feature type="transmembrane region" description="Helical" evidence="8">
    <location>
        <begin position="52"/>
        <end position="73"/>
    </location>
</feature>
<evidence type="ECO:0000256" key="1">
    <source>
        <dbReference type="ARBA" id="ARBA00004651"/>
    </source>
</evidence>
<proteinExistence type="inferred from homology"/>
<evidence type="ECO:0000313" key="10">
    <source>
        <dbReference type="Proteomes" id="UP001596378"/>
    </source>
</evidence>
<comment type="subcellular location">
    <subcellularLocation>
        <location evidence="1">Cell membrane</location>
        <topology evidence="1">Multi-pass membrane protein</topology>
    </subcellularLocation>
</comment>
<feature type="transmembrane region" description="Helical" evidence="8">
    <location>
        <begin position="229"/>
        <end position="251"/>
    </location>
</feature>
<feature type="transmembrane region" description="Helical" evidence="8">
    <location>
        <begin position="110"/>
        <end position="129"/>
    </location>
</feature>
<dbReference type="Pfam" id="PF01032">
    <property type="entry name" value="FecCD"/>
    <property type="match status" value="1"/>
</dbReference>
<dbReference type="InterPro" id="IPR000522">
    <property type="entry name" value="ABC_transptr_permease_BtuC"/>
</dbReference>
<dbReference type="CDD" id="cd06550">
    <property type="entry name" value="TM_ABC_iron-siderophores_like"/>
    <property type="match status" value="1"/>
</dbReference>
<dbReference type="SUPFAM" id="SSF81345">
    <property type="entry name" value="ABC transporter involved in vitamin B12 uptake, BtuC"/>
    <property type="match status" value="1"/>
</dbReference>
<name>A0ABW2F6F5_9BACL</name>
<evidence type="ECO:0000256" key="4">
    <source>
        <dbReference type="ARBA" id="ARBA00022475"/>
    </source>
</evidence>
<sequence length="323" mass="33322">MKKARFASTAVGLLLLLLVIALLSLRFGAVSVPLSDIVKELFGGEALVLKYRLPRLAIAVLVGINMAVSGAILQGITRNPLAAPDVVGVSAGGGFAAVIVLLLYPGSGALLPFAAFVGAVAAAAVVYAASYQRGGVRPLRLALTGVAVSTGFQAMITFLIVKYALSSSQALVWLKGSLYARSWQHVELLWPWTLAGCAIALLGSRHLNALQLDEQTVRGIGMKVQAARLALLATAVGLAASAVAIAGTIGFVGLVVPPLARRLVGSDSKRLLPVAALLGAALVSLADLLGRVAHPPLEIPAGILTALIGAPYFAYVLFVRISR</sequence>
<evidence type="ECO:0000313" key="9">
    <source>
        <dbReference type="EMBL" id="MFC7147634.1"/>
    </source>
</evidence>
<dbReference type="Proteomes" id="UP001596378">
    <property type="component" value="Unassembled WGS sequence"/>
</dbReference>
<keyword evidence="5 8" id="KW-0812">Transmembrane</keyword>
<evidence type="ECO:0000256" key="7">
    <source>
        <dbReference type="ARBA" id="ARBA00023136"/>
    </source>
</evidence>
<keyword evidence="10" id="KW-1185">Reference proteome</keyword>
<dbReference type="PANTHER" id="PTHR30472:SF37">
    <property type="entry name" value="FE(3+) DICITRATE TRANSPORT SYSTEM PERMEASE PROTEIN FECD-RELATED"/>
    <property type="match status" value="1"/>
</dbReference>
<dbReference type="RefSeq" id="WP_378048317.1">
    <property type="nucleotide sequence ID" value="NZ_JBHMDN010000016.1"/>
</dbReference>
<protein>
    <submittedName>
        <fullName evidence="9">FecCD family ABC transporter permease</fullName>
    </submittedName>
</protein>
<feature type="transmembrane region" description="Helical" evidence="8">
    <location>
        <begin position="85"/>
        <end position="104"/>
    </location>
</feature>
<comment type="similarity">
    <text evidence="2">Belongs to the binding-protein-dependent transport system permease family. FecCD subfamily.</text>
</comment>
<comment type="caution">
    <text evidence="9">The sequence shown here is derived from an EMBL/GenBank/DDBJ whole genome shotgun (WGS) entry which is preliminary data.</text>
</comment>
<keyword evidence="4" id="KW-1003">Cell membrane</keyword>
<dbReference type="PANTHER" id="PTHR30472">
    <property type="entry name" value="FERRIC ENTEROBACTIN TRANSPORT SYSTEM PERMEASE PROTEIN"/>
    <property type="match status" value="1"/>
</dbReference>
<accession>A0ABW2F6F5</accession>
<evidence type="ECO:0000256" key="6">
    <source>
        <dbReference type="ARBA" id="ARBA00022989"/>
    </source>
</evidence>
<evidence type="ECO:0000256" key="8">
    <source>
        <dbReference type="SAM" id="Phobius"/>
    </source>
</evidence>
<evidence type="ECO:0000256" key="5">
    <source>
        <dbReference type="ARBA" id="ARBA00022692"/>
    </source>
</evidence>
<evidence type="ECO:0000256" key="2">
    <source>
        <dbReference type="ARBA" id="ARBA00007935"/>
    </source>
</evidence>
<feature type="transmembrane region" description="Helical" evidence="8">
    <location>
        <begin position="189"/>
        <end position="208"/>
    </location>
</feature>
<reference evidence="10" key="1">
    <citation type="journal article" date="2019" name="Int. J. Syst. Evol. Microbiol.">
        <title>The Global Catalogue of Microorganisms (GCM) 10K type strain sequencing project: providing services to taxonomists for standard genome sequencing and annotation.</title>
        <authorList>
            <consortium name="The Broad Institute Genomics Platform"/>
            <consortium name="The Broad Institute Genome Sequencing Center for Infectious Disease"/>
            <person name="Wu L."/>
            <person name="Ma J."/>
        </authorList>
    </citation>
    <scope>NUCLEOTIDE SEQUENCE [LARGE SCALE GENOMIC DNA]</scope>
    <source>
        <strain evidence="10">KCTC 12907</strain>
    </source>
</reference>
<dbReference type="Gene3D" id="1.10.3470.10">
    <property type="entry name" value="ABC transporter involved in vitamin B12 uptake, BtuC"/>
    <property type="match status" value="1"/>
</dbReference>
<gene>
    <name evidence="9" type="ORF">ACFQMJ_03710</name>
</gene>
<keyword evidence="6 8" id="KW-1133">Transmembrane helix</keyword>
<evidence type="ECO:0000256" key="3">
    <source>
        <dbReference type="ARBA" id="ARBA00022448"/>
    </source>
</evidence>
<keyword evidence="3" id="KW-0813">Transport</keyword>
<dbReference type="EMBL" id="JBHTAI010000002">
    <property type="protein sequence ID" value="MFC7147634.1"/>
    <property type="molecule type" value="Genomic_DNA"/>
</dbReference>
<dbReference type="InterPro" id="IPR037294">
    <property type="entry name" value="ABC_BtuC-like"/>
</dbReference>
<keyword evidence="7 8" id="KW-0472">Membrane</keyword>
<feature type="transmembrane region" description="Helical" evidence="8">
    <location>
        <begin position="141"/>
        <end position="165"/>
    </location>
</feature>
<feature type="transmembrane region" description="Helical" evidence="8">
    <location>
        <begin position="301"/>
        <end position="321"/>
    </location>
</feature>